<proteinExistence type="inferred from homology"/>
<feature type="transmembrane region" description="Helical" evidence="6">
    <location>
        <begin position="12"/>
        <end position="29"/>
    </location>
</feature>
<feature type="transmembrane region" description="Helical" evidence="6">
    <location>
        <begin position="349"/>
        <end position="371"/>
    </location>
</feature>
<keyword evidence="6" id="KW-0813">Transport</keyword>
<organism evidence="9 10">
    <name type="scientific">Candidatus Chloroploca asiatica</name>
    <dbReference type="NCBI Taxonomy" id="1506545"/>
    <lineage>
        <taxon>Bacteria</taxon>
        <taxon>Bacillati</taxon>
        <taxon>Chloroflexota</taxon>
        <taxon>Chloroflexia</taxon>
        <taxon>Chloroflexales</taxon>
        <taxon>Chloroflexineae</taxon>
        <taxon>Oscillochloridaceae</taxon>
        <taxon>Candidatus Chloroploca</taxon>
    </lineage>
</organism>
<feature type="transmembrane region" description="Helical" evidence="6">
    <location>
        <begin position="161"/>
        <end position="181"/>
    </location>
</feature>
<comment type="catalytic activity">
    <reaction evidence="6">
        <text>a quinone + NADH + 5 H(+)(in) = a quinol + NAD(+) + 4 H(+)(out)</text>
        <dbReference type="Rhea" id="RHEA:57888"/>
        <dbReference type="ChEBI" id="CHEBI:15378"/>
        <dbReference type="ChEBI" id="CHEBI:24646"/>
        <dbReference type="ChEBI" id="CHEBI:57540"/>
        <dbReference type="ChEBI" id="CHEBI:57945"/>
        <dbReference type="ChEBI" id="CHEBI:132124"/>
    </reaction>
</comment>
<dbReference type="RefSeq" id="WP_097655212.1">
    <property type="nucleotide sequence ID" value="NZ_LYXE01000183.1"/>
</dbReference>
<keyword evidence="6" id="KW-1278">Translocase</keyword>
<dbReference type="GO" id="GO:0048038">
    <property type="term" value="F:quinone binding"/>
    <property type="evidence" value="ECO:0007669"/>
    <property type="project" value="UniProtKB-KW"/>
</dbReference>
<feature type="transmembrane region" description="Helical" evidence="6">
    <location>
        <begin position="110"/>
        <end position="130"/>
    </location>
</feature>
<comment type="similarity">
    <text evidence="6">Belongs to the complex I subunit 2 family.</text>
</comment>
<evidence type="ECO:0000256" key="4">
    <source>
        <dbReference type="ARBA" id="ARBA00022989"/>
    </source>
</evidence>
<evidence type="ECO:0000256" key="5">
    <source>
        <dbReference type="ARBA" id="ARBA00023136"/>
    </source>
</evidence>
<dbReference type="Pfam" id="PF00361">
    <property type="entry name" value="Proton_antipo_M"/>
    <property type="match status" value="1"/>
</dbReference>
<evidence type="ECO:0000256" key="2">
    <source>
        <dbReference type="ARBA" id="ARBA00022475"/>
    </source>
</evidence>
<evidence type="ECO:0000256" key="7">
    <source>
        <dbReference type="RuleBase" id="RU000320"/>
    </source>
</evidence>
<feature type="transmembrane region" description="Helical" evidence="6">
    <location>
        <begin position="383"/>
        <end position="404"/>
    </location>
</feature>
<protein>
    <recommendedName>
        <fullName evidence="6">NADH-quinone oxidoreductase subunit N</fullName>
        <ecNumber evidence="6">7.1.1.-</ecNumber>
    </recommendedName>
    <alternativeName>
        <fullName evidence="6">NADH dehydrogenase I subunit N</fullName>
    </alternativeName>
    <alternativeName>
        <fullName evidence="6">NDH-1 subunit N</fullName>
    </alternativeName>
</protein>
<evidence type="ECO:0000256" key="1">
    <source>
        <dbReference type="ARBA" id="ARBA00004127"/>
    </source>
</evidence>
<dbReference type="GO" id="GO:0042773">
    <property type="term" value="P:ATP synthesis coupled electron transport"/>
    <property type="evidence" value="ECO:0007669"/>
    <property type="project" value="InterPro"/>
</dbReference>
<accession>A0A2H3KS81</accession>
<dbReference type="InterPro" id="IPR010096">
    <property type="entry name" value="NADH-Q_OxRdtase_suN/2"/>
</dbReference>
<keyword evidence="6" id="KW-0874">Quinone</keyword>
<evidence type="ECO:0000313" key="10">
    <source>
        <dbReference type="Proteomes" id="UP000220922"/>
    </source>
</evidence>
<dbReference type="GO" id="GO:0012505">
    <property type="term" value="C:endomembrane system"/>
    <property type="evidence" value="ECO:0007669"/>
    <property type="project" value="UniProtKB-SubCell"/>
</dbReference>
<name>A0A2H3KS81_9CHLR</name>
<dbReference type="HAMAP" id="MF_00445">
    <property type="entry name" value="NDH1_NuoN_1"/>
    <property type="match status" value="1"/>
</dbReference>
<dbReference type="NCBIfam" id="TIGR01770">
    <property type="entry name" value="NDH_I_N"/>
    <property type="match status" value="1"/>
</dbReference>
<keyword evidence="10" id="KW-1185">Reference proteome</keyword>
<dbReference type="GO" id="GO:0050136">
    <property type="term" value="F:NADH dehydrogenase (quinone) (non-electrogenic) activity"/>
    <property type="evidence" value="ECO:0007669"/>
    <property type="project" value="UniProtKB-UniRule"/>
</dbReference>
<comment type="caution">
    <text evidence="9">The sequence shown here is derived from an EMBL/GenBank/DDBJ whole genome shotgun (WGS) entry which is preliminary data.</text>
</comment>
<feature type="domain" description="NADH:quinone oxidoreductase/Mrp antiporter transmembrane" evidence="8">
    <location>
        <begin position="156"/>
        <end position="475"/>
    </location>
</feature>
<keyword evidence="4 6" id="KW-1133">Transmembrane helix</keyword>
<comment type="subcellular location">
    <subcellularLocation>
        <location evidence="6">Cell membrane</location>
        <topology evidence="6">Multi-pass membrane protein</topology>
    </subcellularLocation>
    <subcellularLocation>
        <location evidence="1">Endomembrane system</location>
        <topology evidence="1">Multi-pass membrane protein</topology>
    </subcellularLocation>
    <subcellularLocation>
        <location evidence="7">Membrane</location>
        <topology evidence="7">Multi-pass membrane protein</topology>
    </subcellularLocation>
</comment>
<feature type="transmembrane region" description="Helical" evidence="6">
    <location>
        <begin position="246"/>
        <end position="270"/>
    </location>
</feature>
<feature type="transmembrane region" description="Helical" evidence="6">
    <location>
        <begin position="137"/>
        <end position="155"/>
    </location>
</feature>
<dbReference type="EMBL" id="LYXE01000183">
    <property type="protein sequence ID" value="PDV96702.1"/>
    <property type="molecule type" value="Genomic_DNA"/>
</dbReference>
<feature type="transmembrane region" description="Helical" evidence="6">
    <location>
        <begin position="460"/>
        <end position="480"/>
    </location>
</feature>
<dbReference type="OrthoDB" id="9807568at2"/>
<reference evidence="9 10" key="1">
    <citation type="submission" date="2016-05" db="EMBL/GenBank/DDBJ databases">
        <authorList>
            <person name="Lavstsen T."/>
            <person name="Jespersen J.S."/>
        </authorList>
    </citation>
    <scope>NUCLEOTIDE SEQUENCE [LARGE SCALE GENOMIC DNA]</scope>
    <source>
        <strain evidence="9 10">B7-9</strain>
    </source>
</reference>
<keyword evidence="6" id="KW-0830">Ubiquinone</keyword>
<evidence type="ECO:0000259" key="8">
    <source>
        <dbReference type="Pfam" id="PF00361"/>
    </source>
</evidence>
<feature type="transmembrane region" description="Helical" evidence="6">
    <location>
        <begin position="424"/>
        <end position="448"/>
    </location>
</feature>
<dbReference type="PANTHER" id="PTHR22773">
    <property type="entry name" value="NADH DEHYDROGENASE"/>
    <property type="match status" value="1"/>
</dbReference>
<feature type="transmembrane region" description="Helical" evidence="6">
    <location>
        <begin position="501"/>
        <end position="528"/>
    </location>
</feature>
<dbReference type="AlphaFoldDB" id="A0A2H3KS81"/>
<dbReference type="EC" id="7.1.1.-" evidence="6"/>
<evidence type="ECO:0000256" key="6">
    <source>
        <dbReference type="HAMAP-Rule" id="MF_00445"/>
    </source>
</evidence>
<dbReference type="Proteomes" id="UP000220922">
    <property type="component" value="Unassembled WGS sequence"/>
</dbReference>
<keyword evidence="6" id="KW-0520">NAD</keyword>
<comment type="subunit">
    <text evidence="6">NDH-1 is composed of 14 different subunits. Subunits NuoA, H, J, K, L, M, N constitute the membrane sector of the complex.</text>
</comment>
<feature type="transmembrane region" description="Helical" evidence="6">
    <location>
        <begin position="49"/>
        <end position="70"/>
    </location>
</feature>
<keyword evidence="5 6" id="KW-0472">Membrane</keyword>
<evidence type="ECO:0000256" key="3">
    <source>
        <dbReference type="ARBA" id="ARBA00022692"/>
    </source>
</evidence>
<dbReference type="GO" id="GO:0005886">
    <property type="term" value="C:plasma membrane"/>
    <property type="evidence" value="ECO:0007669"/>
    <property type="project" value="UniProtKB-SubCell"/>
</dbReference>
<dbReference type="GO" id="GO:0008137">
    <property type="term" value="F:NADH dehydrogenase (ubiquinone) activity"/>
    <property type="evidence" value="ECO:0007669"/>
    <property type="project" value="InterPro"/>
</dbReference>
<dbReference type="InterPro" id="IPR001750">
    <property type="entry name" value="ND/Mrp_TM"/>
</dbReference>
<evidence type="ECO:0000313" key="9">
    <source>
        <dbReference type="EMBL" id="PDV96702.1"/>
    </source>
</evidence>
<keyword evidence="2 6" id="KW-1003">Cell membrane</keyword>
<comment type="function">
    <text evidence="6">NDH-1 shuttles electrons from NADH, via FMN and iron-sulfur (Fe-S) centers, to quinones in the respiratory chain. The immediate electron acceptor for the enzyme in this species is believed to be ubiquinone. Couples the redox reaction to proton translocation (for every two electrons transferred, four hydrogen ions are translocated across the cytoplasmic membrane), and thus conserves the redox energy in a proton gradient.</text>
</comment>
<feature type="transmembrane region" description="Helical" evidence="6">
    <location>
        <begin position="321"/>
        <end position="342"/>
    </location>
</feature>
<keyword evidence="3 6" id="KW-0812">Transmembrane</keyword>
<sequence>MFQITDIPRLLPEILLLVLALLVLGSDIFEKWGRTQEAQLERVRSSASLTAIGLGLIFVIALVQSGYIPFTVIPETAAPNFFTNIVRNLQAGGPVGEPITGAFATDHLTMISRLTLIGAALLTSLLCLDYRPTAHPAEFYALILFATLGMCLMAGATELIIAYLAIELTSIPLYILAGYFRNDMRSSEAGMKYFLFGALSSGILLYGMSLTYGFAASALAGNSLGNNLTEFAQIAALARIADNQGILTLGMIFMIAGLGYKLAVVPFHGWSPDVYQGAPTPITAFVSTASKMAGFILLLRLLTTAFPGLTGTAVWGELSGWTSALALLAVLTLIVGNLAALPQTNAKRLLAWSSVAQAGFVLLAFVAWASPQTFDRDQGTVALLYYLIVYTLTNLGAFGALAAVSMAVGGDEVADLNGLARRNLGLAVLMAICVLSLAGIPPLAGFFAKFYVFMVSWQSGAEWLVVIAVLTTVISLYYYLRLLKAMFMEAPAAETPVEAPPGITAAVVIAAAGLIILGLFPNIILGILSQVQTVAGF</sequence>
<gene>
    <name evidence="6" type="primary">nuoN</name>
    <name evidence="9" type="ORF">A9Q02_20415</name>
</gene>
<feature type="transmembrane region" description="Helical" evidence="6">
    <location>
        <begin position="193"/>
        <end position="215"/>
    </location>
</feature>